<dbReference type="PANTHER" id="PTHR12965">
    <property type="entry name" value="VACUOLAR PROTEIN SORTING 54"/>
    <property type="match status" value="1"/>
</dbReference>
<keyword evidence="5" id="KW-0653">Protein transport</keyword>
<evidence type="ECO:0000256" key="8">
    <source>
        <dbReference type="SAM" id="MobiDB-lite"/>
    </source>
</evidence>
<dbReference type="GO" id="GO:0015031">
    <property type="term" value="P:protein transport"/>
    <property type="evidence" value="ECO:0007669"/>
    <property type="project" value="UniProtKB-KW"/>
</dbReference>
<feature type="domain" description="Vacuolar protein sorting-associated protein 54 N-terminal" evidence="10">
    <location>
        <begin position="106"/>
        <end position="302"/>
    </location>
</feature>
<dbReference type="InterPro" id="IPR012501">
    <property type="entry name" value="Vps54_C"/>
</dbReference>
<dbReference type="InterPro" id="IPR019515">
    <property type="entry name" value="VPS54_N"/>
</dbReference>
<dbReference type="GO" id="GO:0019905">
    <property type="term" value="F:syntaxin binding"/>
    <property type="evidence" value="ECO:0007669"/>
    <property type="project" value="TreeGrafter"/>
</dbReference>
<dbReference type="Proteomes" id="UP001515480">
    <property type="component" value="Unassembled WGS sequence"/>
</dbReference>
<evidence type="ECO:0000256" key="7">
    <source>
        <dbReference type="ARBA" id="ARBA00023054"/>
    </source>
</evidence>
<dbReference type="PANTHER" id="PTHR12965:SF0">
    <property type="entry name" value="VACUOLAR PROTEIN SORTING-ASSOCIATED PROTEIN 54"/>
    <property type="match status" value="1"/>
</dbReference>
<keyword evidence="7" id="KW-0175">Coiled coil</keyword>
<feature type="domain" description="Vacuolar protein sorting-associated protein 54 C-terminal" evidence="9">
    <location>
        <begin position="615"/>
        <end position="747"/>
    </location>
</feature>
<comment type="subcellular location">
    <subcellularLocation>
        <location evidence="1">Golgi apparatus</location>
        <location evidence="1">trans-Golgi network</location>
    </subcellularLocation>
</comment>
<name>A0AB34IB05_PRYPA</name>
<dbReference type="Pfam" id="PF07928">
    <property type="entry name" value="Vps54"/>
    <property type="match status" value="1"/>
</dbReference>
<dbReference type="GO" id="GO:0006896">
    <property type="term" value="P:Golgi to vacuole transport"/>
    <property type="evidence" value="ECO:0007669"/>
    <property type="project" value="TreeGrafter"/>
</dbReference>
<dbReference type="Pfam" id="PF10475">
    <property type="entry name" value="Vps54_N"/>
    <property type="match status" value="1"/>
</dbReference>
<reference evidence="11 12" key="1">
    <citation type="journal article" date="2024" name="Science">
        <title>Giant polyketide synthase enzymes in the biosynthesis of giant marine polyether toxins.</title>
        <authorList>
            <person name="Fallon T.R."/>
            <person name="Shende V.V."/>
            <person name="Wierzbicki I.H."/>
            <person name="Pendleton A.L."/>
            <person name="Watervoot N.F."/>
            <person name="Auber R.P."/>
            <person name="Gonzalez D.J."/>
            <person name="Wisecaver J.H."/>
            <person name="Moore B.S."/>
        </authorList>
    </citation>
    <scope>NUCLEOTIDE SEQUENCE [LARGE SCALE GENOMIC DNA]</scope>
    <source>
        <strain evidence="11 12">12B1</strain>
    </source>
</reference>
<feature type="region of interest" description="Disordered" evidence="8">
    <location>
        <begin position="365"/>
        <end position="395"/>
    </location>
</feature>
<accession>A0AB34IB05</accession>
<evidence type="ECO:0000256" key="6">
    <source>
        <dbReference type="ARBA" id="ARBA00023034"/>
    </source>
</evidence>
<keyword evidence="6" id="KW-0333">Golgi apparatus</keyword>
<evidence type="ECO:0000259" key="10">
    <source>
        <dbReference type="Pfam" id="PF10475"/>
    </source>
</evidence>
<gene>
    <name evidence="11" type="ORF">AB1Y20_014539</name>
</gene>
<dbReference type="EMBL" id="JBGBPQ010000030">
    <property type="protein sequence ID" value="KAL1495895.1"/>
    <property type="molecule type" value="Genomic_DNA"/>
</dbReference>
<keyword evidence="4" id="KW-0813">Transport</keyword>
<dbReference type="InterPro" id="IPR039745">
    <property type="entry name" value="Vps54"/>
</dbReference>
<dbReference type="GO" id="GO:0042147">
    <property type="term" value="P:retrograde transport, endosome to Golgi"/>
    <property type="evidence" value="ECO:0007669"/>
    <property type="project" value="InterPro"/>
</dbReference>
<dbReference type="AlphaFoldDB" id="A0AB34IB05"/>
<comment type="caution">
    <text evidence="11">The sequence shown here is derived from an EMBL/GenBank/DDBJ whole genome shotgun (WGS) entry which is preliminary data.</text>
</comment>
<evidence type="ECO:0000256" key="5">
    <source>
        <dbReference type="ARBA" id="ARBA00022927"/>
    </source>
</evidence>
<organism evidence="11 12">
    <name type="scientific">Prymnesium parvum</name>
    <name type="common">Toxic golden alga</name>
    <dbReference type="NCBI Taxonomy" id="97485"/>
    <lineage>
        <taxon>Eukaryota</taxon>
        <taxon>Haptista</taxon>
        <taxon>Haptophyta</taxon>
        <taxon>Prymnesiophyceae</taxon>
        <taxon>Prymnesiales</taxon>
        <taxon>Prymnesiaceae</taxon>
        <taxon>Prymnesium</taxon>
    </lineage>
</organism>
<evidence type="ECO:0000256" key="1">
    <source>
        <dbReference type="ARBA" id="ARBA00004601"/>
    </source>
</evidence>
<comment type="similarity">
    <text evidence="2">Belongs to the VPS54 family.</text>
</comment>
<dbReference type="GO" id="GO:0005829">
    <property type="term" value="C:cytosol"/>
    <property type="evidence" value="ECO:0007669"/>
    <property type="project" value="GOC"/>
</dbReference>
<protein>
    <recommendedName>
        <fullName evidence="3">Vacuolar protein sorting-associated protein 54</fullName>
    </recommendedName>
</protein>
<evidence type="ECO:0000256" key="3">
    <source>
        <dbReference type="ARBA" id="ARBA00017665"/>
    </source>
</evidence>
<keyword evidence="12" id="KW-1185">Reference proteome</keyword>
<proteinExistence type="inferred from homology"/>
<evidence type="ECO:0000256" key="2">
    <source>
        <dbReference type="ARBA" id="ARBA00009150"/>
    </source>
</evidence>
<evidence type="ECO:0000256" key="4">
    <source>
        <dbReference type="ARBA" id="ARBA00022448"/>
    </source>
</evidence>
<evidence type="ECO:0000313" key="12">
    <source>
        <dbReference type="Proteomes" id="UP001515480"/>
    </source>
</evidence>
<evidence type="ECO:0000259" key="9">
    <source>
        <dbReference type="Pfam" id="PF07928"/>
    </source>
</evidence>
<evidence type="ECO:0000313" key="11">
    <source>
        <dbReference type="EMBL" id="KAL1495895.1"/>
    </source>
</evidence>
<dbReference type="GO" id="GO:0000938">
    <property type="term" value="C:GARP complex"/>
    <property type="evidence" value="ECO:0007669"/>
    <property type="project" value="InterPro"/>
</dbReference>
<sequence length="866" mass="95648">MSGENKYFLSGAVNNPRESWLEYLGLPDIDDWTLEDLRGSVTSFVTPASAPAPAASDHEITMADFQDYLRRVGEPYRFLSTNRLTACSNESAAPADEVPTDEDLSMIPAACFKEHFDLTTAETFNIFSPPDQPHTTMVTLERLTHYLDQIELKLLNEVSTKSEGFFEALNSYEVLTREVAIGCVQIESLRERMRTLETNLALKSLRLPRAARRRVHTALLLNKLRLVHAVWRTQPTIQQLLTSRDFPSALELITSSQQLLNTELAGVAALGPLKASLEHTRKLIKDMMSKDLLRLALGYDPDNPPSLPVEALASEMDAKLVPLATGLLRLGVLYDAVVALEEQLKKDLRLLIKRRLQTELANRAEATDAVSDEKPAADVEPGAGHSAEIADGRGSRTVNTQLRELSVDGFEDVIGRVAAPILTLLRRAAVIDAALRKALARARAAHSSTSSEDGSANDTLAAYSERVEKESSGMVQRVCELAHDRYARLLKTRKDVHARLPLASFVRMRKSVNEFVSDAQHLSGQPYDALSGELRSHAQAFLQATHETSMQKLEAIIEIEQWKQVDVPPEFQDIVNLFARNEVPQICEDELLRLRDAAVLDTAAAAKELIVDGSGFKVVSSVLLLLNMVAHYMQCVALLQTVAAQAAHLLPALLKLFHTQAYKQVLQAGALRPDSAGLKSIAAKHLALSSNSLGLVLALFPHLKAILAAYLPEGQRALLREMDSALADYEAHQQQLFAKFVSILEDRRRGHVATLREALAPSDERRRPETSANMKAVVKDLTSMHKQLQPLLTRAQLHAIFSQVLAAFDKGLLDAYAAVDTSPLYSRQCVVQDVHYLRQEVGKLHLNLPNGCCPQLVQFGLALPVQ</sequence>
<dbReference type="Gene3D" id="6.10.250.860">
    <property type="match status" value="1"/>
</dbReference>